<protein>
    <submittedName>
        <fullName evidence="3">DUF4173 domain-containing protein</fullName>
    </submittedName>
</protein>
<feature type="transmembrane region" description="Helical" evidence="2">
    <location>
        <begin position="370"/>
        <end position="392"/>
    </location>
</feature>
<feature type="transmembrane region" description="Helical" evidence="2">
    <location>
        <begin position="337"/>
        <end position="358"/>
    </location>
</feature>
<name>A0ABW9J927_9SPHI</name>
<sequence>MTQKIDYRLPLILIGGILFQLLFWDEFLGLNLLIYTLFILVVTFTDKDIPFHKGKLYTALPNLAIAAYIVYDSSTLAIITWFITLLVYLGTTHFVMLKSTFTALVWGILQVISGPSGIIIKLRKTKLGKINLKPILKPIKYIVLPLVMVVIFCSLYSIANPIFDKYTRLITDNIAQFFQTVFNFLFIDISLPKILFICLGICITAGIIVGVDSKLLDEVEMMESDQMIRKRRDRRKPSLFQDFRTLFAGIQVTKKLALKTENIVGVISFVALNLLLLFLNAIDISTLWLNNTVNAGKNFSAELHDGTNTLIFSIVIAMLIIVYFFSGNLNFYRNNKWIKLLAYLWIVQNAFLVLSVFHRDYDYIFYHGLTYKRIGVAIFATLSLVGLATVYIKVAKQKTVFFLYRINTKIWYALLVLLSFINWDILIVSYNLEKAHKIGVDVDHLMSFSDKTLPILKKNRELLMKQAIIDAENDRQSYTATVAAVDSVATGTGAITVQAEGTAVAPKLSEAELKVQAAKQAKDDFNQRLDNKIERFLENQQEGSWLSFSYLKWETVEKLKAHNK</sequence>
<feature type="transmembrane region" description="Helical" evidence="2">
    <location>
        <begin position="263"/>
        <end position="289"/>
    </location>
</feature>
<evidence type="ECO:0000256" key="2">
    <source>
        <dbReference type="SAM" id="Phobius"/>
    </source>
</evidence>
<reference evidence="3 4" key="1">
    <citation type="submission" date="2024-12" db="EMBL/GenBank/DDBJ databases">
        <authorList>
            <person name="Hu S."/>
        </authorList>
    </citation>
    <scope>NUCLEOTIDE SEQUENCE [LARGE SCALE GENOMIC DNA]</scope>
    <source>
        <strain evidence="3 4">THG-T11</strain>
    </source>
</reference>
<dbReference type="EMBL" id="SSHJ02000007">
    <property type="protein sequence ID" value="MFN0256579.1"/>
    <property type="molecule type" value="Genomic_DNA"/>
</dbReference>
<feature type="transmembrane region" description="Helical" evidence="2">
    <location>
        <begin position="7"/>
        <end position="23"/>
    </location>
</feature>
<dbReference type="RefSeq" id="WP_138723675.1">
    <property type="nucleotide sequence ID" value="NZ_SSHJ02000007.1"/>
</dbReference>
<proteinExistence type="predicted"/>
<organism evidence="3 4">
    <name type="scientific">Pedobacter ureilyticus</name>
    <dbReference type="NCBI Taxonomy" id="1393051"/>
    <lineage>
        <taxon>Bacteria</taxon>
        <taxon>Pseudomonadati</taxon>
        <taxon>Bacteroidota</taxon>
        <taxon>Sphingobacteriia</taxon>
        <taxon>Sphingobacteriales</taxon>
        <taxon>Sphingobacteriaceae</taxon>
        <taxon>Pedobacter</taxon>
    </lineage>
</organism>
<keyword evidence="2" id="KW-0812">Transmembrane</keyword>
<feature type="transmembrane region" description="Helical" evidence="2">
    <location>
        <begin position="412"/>
        <end position="432"/>
    </location>
</feature>
<comment type="caution">
    <text evidence="3">The sequence shown here is derived from an EMBL/GenBank/DDBJ whole genome shotgun (WGS) entry which is preliminary data.</text>
</comment>
<keyword evidence="2" id="KW-0472">Membrane</keyword>
<feature type="transmembrane region" description="Helical" evidence="2">
    <location>
        <begin position="194"/>
        <end position="211"/>
    </location>
</feature>
<dbReference type="Pfam" id="PF13687">
    <property type="entry name" value="DUF4153"/>
    <property type="match status" value="1"/>
</dbReference>
<keyword evidence="2" id="KW-1133">Transmembrane helix</keyword>
<dbReference type="Proteomes" id="UP001517247">
    <property type="component" value="Unassembled WGS sequence"/>
</dbReference>
<dbReference type="InterPro" id="IPR025291">
    <property type="entry name" value="DUF4153"/>
</dbReference>
<feature type="transmembrane region" description="Helical" evidence="2">
    <location>
        <begin position="29"/>
        <end position="45"/>
    </location>
</feature>
<feature type="transmembrane region" description="Helical" evidence="2">
    <location>
        <begin position="309"/>
        <end position="325"/>
    </location>
</feature>
<feature type="transmembrane region" description="Helical" evidence="2">
    <location>
        <begin position="141"/>
        <end position="159"/>
    </location>
</feature>
<feature type="transmembrane region" description="Helical" evidence="2">
    <location>
        <begin position="101"/>
        <end position="120"/>
    </location>
</feature>
<accession>A0ABW9J927</accession>
<gene>
    <name evidence="3" type="ORF">E6A44_013405</name>
</gene>
<feature type="transmembrane region" description="Helical" evidence="2">
    <location>
        <begin position="65"/>
        <end position="89"/>
    </location>
</feature>
<keyword evidence="4" id="KW-1185">Reference proteome</keyword>
<keyword evidence="1" id="KW-0175">Coiled coil</keyword>
<feature type="coiled-coil region" evidence="1">
    <location>
        <begin position="508"/>
        <end position="535"/>
    </location>
</feature>
<evidence type="ECO:0000313" key="3">
    <source>
        <dbReference type="EMBL" id="MFN0256579.1"/>
    </source>
</evidence>
<evidence type="ECO:0000256" key="1">
    <source>
        <dbReference type="SAM" id="Coils"/>
    </source>
</evidence>
<evidence type="ECO:0000313" key="4">
    <source>
        <dbReference type="Proteomes" id="UP001517247"/>
    </source>
</evidence>